<organism evidence="1 2">
    <name type="scientific">Eretmocerus hayati</name>
    <dbReference type="NCBI Taxonomy" id="131215"/>
    <lineage>
        <taxon>Eukaryota</taxon>
        <taxon>Metazoa</taxon>
        <taxon>Ecdysozoa</taxon>
        <taxon>Arthropoda</taxon>
        <taxon>Hexapoda</taxon>
        <taxon>Insecta</taxon>
        <taxon>Pterygota</taxon>
        <taxon>Neoptera</taxon>
        <taxon>Endopterygota</taxon>
        <taxon>Hymenoptera</taxon>
        <taxon>Apocrita</taxon>
        <taxon>Proctotrupomorpha</taxon>
        <taxon>Chalcidoidea</taxon>
        <taxon>Aphelinidae</taxon>
        <taxon>Aphelininae</taxon>
        <taxon>Eretmocerus</taxon>
    </lineage>
</organism>
<name>A0ACC2NXV1_9HYME</name>
<evidence type="ECO:0000313" key="1">
    <source>
        <dbReference type="EMBL" id="KAJ8675947.1"/>
    </source>
</evidence>
<comment type="caution">
    <text evidence="1">The sequence shown here is derived from an EMBL/GenBank/DDBJ whole genome shotgun (WGS) entry which is preliminary data.</text>
</comment>
<evidence type="ECO:0000313" key="2">
    <source>
        <dbReference type="Proteomes" id="UP001239111"/>
    </source>
</evidence>
<reference evidence="1" key="1">
    <citation type="submission" date="2023-04" db="EMBL/GenBank/DDBJ databases">
        <title>A chromosome-level genome assembly of the parasitoid wasp Eretmocerus hayati.</title>
        <authorList>
            <person name="Zhong Y."/>
            <person name="Liu S."/>
            <person name="Liu Y."/>
        </authorList>
    </citation>
    <scope>NUCLEOTIDE SEQUENCE</scope>
    <source>
        <strain evidence="1">ZJU_SS_LIU_2023</strain>
    </source>
</reference>
<sequence>MPKIFLIKNRLHQQQLRLQQLEAQGHLGKLSPGPHQPSPLVHGKHSPLGNQEPLSLIVNKHQCEYQWIFMWKSPYLWVVPWVRLENALGTRGVEVQTWDFGDFHEGNFLFLEH</sequence>
<dbReference type="Proteomes" id="UP001239111">
    <property type="component" value="Chromosome 2"/>
</dbReference>
<accession>A0ACC2NXV1</accession>
<proteinExistence type="predicted"/>
<keyword evidence="2" id="KW-1185">Reference proteome</keyword>
<protein>
    <submittedName>
        <fullName evidence="1">Uncharacterized protein</fullName>
    </submittedName>
</protein>
<dbReference type="EMBL" id="CM056742">
    <property type="protein sequence ID" value="KAJ8675947.1"/>
    <property type="molecule type" value="Genomic_DNA"/>
</dbReference>
<gene>
    <name evidence="1" type="ORF">QAD02_011733</name>
</gene>